<proteinExistence type="predicted"/>
<gene>
    <name evidence="2" type="ORF">PROFUN_15823</name>
</gene>
<evidence type="ECO:0000313" key="2">
    <source>
        <dbReference type="EMBL" id="PRP75275.1"/>
    </source>
</evidence>
<sequence length="830" mass="95753">MSTNSVQQIPPDVWTGILSFLPTPDLCISCFTSKTLRDSACHLLDSRASISSLWWRHQKLLPVHNVEIVKWWQSTIREATKQEVIEAVRGDHEEVLDLLGWDDRHLSPHHRLLTRSCQDIPEWNWMDILFEAIVKGSKRVITACHRKKKMDHSKLSTSQHCRSLSEPLGIEGNLEMIQWICGMGQVDGLSADILDPKFWYPFDLRPSGHKLAQHGHRHVTLDVFRWALKHNAPHSPDKNRRRLSLTLNSDQSGRRLRVVSLGGRSGCIPKKYTGLRRKWKKSREEVQRWFNKESEDITNDWLDHLWEFGTEEEVQQQNARHDNTQSEFLFVVSSRRITGGEDVRRPIGSYATPPAIFWTLALETSATGGIAGRFFPWKIDKWSNGGFDDDCHSWDWQDILAESIAYGCKRLINACHERGHFPREFQVWWGDPWLYGLSFIRVCQEGNLEMIQWMLNNKEVEGLPSSNLSASFNFINMELELGKRGNREVIHWLLESDLVHKRRMKYLYGGAAEGGRMDVIAWLEEKGIPFKSSCSDIHYFVTSLSILKWAKKHNIVVERAYEFALRIGQPEVMKYCFENGMGLPEHPFIELSIKHENTKALQLAIDHQFLTKETNITFDIESGNLKMIKYLHDRDLLQLEVSKYINDLDYYDVLQWAIDKDYPAGKLDDRNFFLKVSPEVIEWMIEKYGEDEKVFDQLVLDVKLLVTIVLETSAEVVCKVPAFVATNLLSLTMAAPSCALTGQSKVLPDCMSDPLEKRMSLPLELKTELRTMTDPAELYTDPPCVDALLFTFIKSAKSYWPIDTGSSSLYSRFSTHYKLRTTQFVDKGQG</sequence>
<dbReference type="AlphaFoldDB" id="A0A2P6MU85"/>
<dbReference type="SUPFAM" id="SSF81383">
    <property type="entry name" value="F-box domain"/>
    <property type="match status" value="1"/>
</dbReference>
<accession>A0A2P6MU85</accession>
<evidence type="ECO:0000259" key="1">
    <source>
        <dbReference type="Pfam" id="PF00646"/>
    </source>
</evidence>
<protein>
    <recommendedName>
        <fullName evidence="1">F-box domain-containing protein</fullName>
    </recommendedName>
</protein>
<name>A0A2P6MU85_9EUKA</name>
<dbReference type="Pfam" id="PF00646">
    <property type="entry name" value="F-box"/>
    <property type="match status" value="1"/>
</dbReference>
<dbReference type="Proteomes" id="UP000241769">
    <property type="component" value="Unassembled WGS sequence"/>
</dbReference>
<dbReference type="SUPFAM" id="SSF140860">
    <property type="entry name" value="Pseudo ankyrin repeat-like"/>
    <property type="match status" value="1"/>
</dbReference>
<dbReference type="InterPro" id="IPR036047">
    <property type="entry name" value="F-box-like_dom_sf"/>
</dbReference>
<reference evidence="2 3" key="1">
    <citation type="journal article" date="2018" name="Genome Biol. Evol.">
        <title>Multiple Roots of Fruiting Body Formation in Amoebozoa.</title>
        <authorList>
            <person name="Hillmann F."/>
            <person name="Forbes G."/>
            <person name="Novohradska S."/>
            <person name="Ferling I."/>
            <person name="Riege K."/>
            <person name="Groth M."/>
            <person name="Westermann M."/>
            <person name="Marz M."/>
            <person name="Spaller T."/>
            <person name="Winckler T."/>
            <person name="Schaap P."/>
            <person name="Glockner G."/>
        </authorList>
    </citation>
    <scope>NUCLEOTIDE SEQUENCE [LARGE SCALE GENOMIC DNA]</scope>
    <source>
        <strain evidence="2 3">Jena</strain>
    </source>
</reference>
<dbReference type="InParanoid" id="A0A2P6MU85"/>
<dbReference type="EMBL" id="MDYQ01000399">
    <property type="protein sequence ID" value="PRP75275.1"/>
    <property type="molecule type" value="Genomic_DNA"/>
</dbReference>
<keyword evidence="3" id="KW-1185">Reference proteome</keyword>
<dbReference type="OrthoDB" id="6575005at2759"/>
<dbReference type="CDD" id="cd09917">
    <property type="entry name" value="F-box_SF"/>
    <property type="match status" value="1"/>
</dbReference>
<feature type="domain" description="F-box" evidence="1">
    <location>
        <begin position="8"/>
        <end position="40"/>
    </location>
</feature>
<organism evidence="2 3">
    <name type="scientific">Planoprotostelium fungivorum</name>
    <dbReference type="NCBI Taxonomy" id="1890364"/>
    <lineage>
        <taxon>Eukaryota</taxon>
        <taxon>Amoebozoa</taxon>
        <taxon>Evosea</taxon>
        <taxon>Variosea</taxon>
        <taxon>Cavosteliida</taxon>
        <taxon>Cavosteliaceae</taxon>
        <taxon>Planoprotostelium</taxon>
    </lineage>
</organism>
<evidence type="ECO:0000313" key="3">
    <source>
        <dbReference type="Proteomes" id="UP000241769"/>
    </source>
</evidence>
<dbReference type="InterPro" id="IPR001810">
    <property type="entry name" value="F-box_dom"/>
</dbReference>
<comment type="caution">
    <text evidence="2">The sequence shown here is derived from an EMBL/GenBank/DDBJ whole genome shotgun (WGS) entry which is preliminary data.</text>
</comment>